<gene>
    <name evidence="3" type="ORF">BECKFW1821C_GA0114237_100445</name>
</gene>
<name>A0A450TA81_9GAMM</name>
<feature type="region of interest" description="Disordered" evidence="1">
    <location>
        <begin position="66"/>
        <end position="109"/>
    </location>
</feature>
<feature type="compositionally biased region" description="Basic residues" evidence="1">
    <location>
        <begin position="98"/>
        <end position="109"/>
    </location>
</feature>
<feature type="chain" id="PRO_5019310898" evidence="2">
    <location>
        <begin position="24"/>
        <end position="109"/>
    </location>
</feature>
<evidence type="ECO:0000256" key="2">
    <source>
        <dbReference type="SAM" id="SignalP"/>
    </source>
</evidence>
<organism evidence="3">
    <name type="scientific">Candidatus Kentrum sp. FW</name>
    <dbReference type="NCBI Taxonomy" id="2126338"/>
    <lineage>
        <taxon>Bacteria</taxon>
        <taxon>Pseudomonadati</taxon>
        <taxon>Pseudomonadota</taxon>
        <taxon>Gammaproteobacteria</taxon>
        <taxon>Candidatus Kentrum</taxon>
    </lineage>
</organism>
<protein>
    <submittedName>
        <fullName evidence="3">Uncharacterized protein</fullName>
    </submittedName>
</protein>
<sequence length="109" mass="11008">MKYNAAKAAAFAIIIGTPIATLAAGKAPLAEGTDLSAFRGIETIQVSDGELKEVFGDGRGRGARNVNVRGLGARNSKPLSPLGAGNSKPLPPLGAGNKGKRVRKAPASS</sequence>
<evidence type="ECO:0000313" key="3">
    <source>
        <dbReference type="EMBL" id="VFJ63592.1"/>
    </source>
</evidence>
<dbReference type="EMBL" id="CAADFE010000004">
    <property type="protein sequence ID" value="VFJ63592.1"/>
    <property type="molecule type" value="Genomic_DNA"/>
</dbReference>
<dbReference type="AlphaFoldDB" id="A0A450TA81"/>
<evidence type="ECO:0000256" key="1">
    <source>
        <dbReference type="SAM" id="MobiDB-lite"/>
    </source>
</evidence>
<keyword evidence="2" id="KW-0732">Signal</keyword>
<reference evidence="3" key="1">
    <citation type="submission" date="2019-02" db="EMBL/GenBank/DDBJ databases">
        <authorList>
            <person name="Gruber-Vodicka R. H."/>
            <person name="Seah K. B. B."/>
        </authorList>
    </citation>
    <scope>NUCLEOTIDE SEQUENCE</scope>
    <source>
        <strain evidence="3">BECK_BZ131</strain>
    </source>
</reference>
<accession>A0A450TA81</accession>
<feature type="signal peptide" evidence="2">
    <location>
        <begin position="1"/>
        <end position="23"/>
    </location>
</feature>
<proteinExistence type="predicted"/>